<feature type="transmembrane region" description="Helical" evidence="7">
    <location>
        <begin position="268"/>
        <end position="286"/>
    </location>
</feature>
<evidence type="ECO:0000256" key="7">
    <source>
        <dbReference type="RuleBase" id="RU363032"/>
    </source>
</evidence>
<sequence>MTSTLDAPRTAPRPAGVKRPPRASRLRGTLLGSVLTYLALCLLAAVCLIPFYMLLRNALMTTPEVTSTDWQWLPGALHWENFTGLFDNPERPFGRSLMNSLIIAVVTAPVATLFASMAGYALARIAVPGRAVVLALIVGTLMIPQAVTFLPTFVVVGSMGGVNTMWGLIAPGLFNAFAVVLFRSFYLSFPAEIEEAGRLDGLSHLGVYRRLILPNSTTMIASLGALSFIDAWNSFLWPLMIGQDPNSWTVQIALSSFLTSQTVDLPELFAGTVVAILPLVIMFLVAQRHIVQGIAMSGLKS</sequence>
<evidence type="ECO:0000256" key="3">
    <source>
        <dbReference type="ARBA" id="ARBA00022475"/>
    </source>
</evidence>
<feature type="transmembrane region" description="Helical" evidence="7">
    <location>
        <begin position="207"/>
        <end position="229"/>
    </location>
</feature>
<comment type="similarity">
    <text evidence="7">Belongs to the binding-protein-dependent transport system permease family.</text>
</comment>
<keyword evidence="3" id="KW-1003">Cell membrane</keyword>
<feature type="transmembrane region" description="Helical" evidence="7">
    <location>
        <begin position="165"/>
        <end position="186"/>
    </location>
</feature>
<keyword evidence="6 7" id="KW-0472">Membrane</keyword>
<evidence type="ECO:0000313" key="10">
    <source>
        <dbReference type="EMBL" id="RFU87267.1"/>
    </source>
</evidence>
<dbReference type="PANTHER" id="PTHR43744:SF12">
    <property type="entry name" value="ABC TRANSPORTER PERMEASE PROTEIN MG189-RELATED"/>
    <property type="match status" value="1"/>
</dbReference>
<evidence type="ECO:0000256" key="6">
    <source>
        <dbReference type="ARBA" id="ARBA00023136"/>
    </source>
</evidence>
<evidence type="ECO:0000256" key="5">
    <source>
        <dbReference type="ARBA" id="ARBA00022989"/>
    </source>
</evidence>
<feature type="region of interest" description="Disordered" evidence="8">
    <location>
        <begin position="1"/>
        <end position="21"/>
    </location>
</feature>
<proteinExistence type="inferred from homology"/>
<feature type="transmembrane region" description="Helical" evidence="7">
    <location>
        <begin position="28"/>
        <end position="53"/>
    </location>
</feature>
<evidence type="ECO:0000259" key="9">
    <source>
        <dbReference type="PROSITE" id="PS50928"/>
    </source>
</evidence>
<evidence type="ECO:0000256" key="8">
    <source>
        <dbReference type="SAM" id="MobiDB-lite"/>
    </source>
</evidence>
<feature type="transmembrane region" description="Helical" evidence="7">
    <location>
        <begin position="134"/>
        <end position="159"/>
    </location>
</feature>
<dbReference type="OrthoDB" id="2063054at2"/>
<feature type="transmembrane region" description="Helical" evidence="7">
    <location>
        <begin position="101"/>
        <end position="122"/>
    </location>
</feature>
<evidence type="ECO:0000256" key="4">
    <source>
        <dbReference type="ARBA" id="ARBA00022692"/>
    </source>
</evidence>
<gene>
    <name evidence="10" type="ORF">DY218_07840</name>
</gene>
<comment type="subcellular location">
    <subcellularLocation>
        <location evidence="1 7">Cell membrane</location>
        <topology evidence="1 7">Multi-pass membrane protein</topology>
    </subcellularLocation>
</comment>
<protein>
    <submittedName>
        <fullName evidence="10">Carbohydrate ABC transporter permease</fullName>
    </submittedName>
</protein>
<dbReference type="PROSITE" id="PS50928">
    <property type="entry name" value="ABC_TM1"/>
    <property type="match status" value="1"/>
</dbReference>
<reference evidence="10 11" key="1">
    <citation type="submission" date="2018-08" db="EMBL/GenBank/DDBJ databases">
        <title>Isolation, diversity and antifungal activity of Actinobacteria from wheat.</title>
        <authorList>
            <person name="Han C."/>
        </authorList>
    </citation>
    <scope>NUCLEOTIDE SEQUENCE [LARGE SCALE GENOMIC DNA]</scope>
    <source>
        <strain evidence="10 11">NEAU-YY421</strain>
    </source>
</reference>
<dbReference type="SUPFAM" id="SSF161098">
    <property type="entry name" value="MetI-like"/>
    <property type="match status" value="1"/>
</dbReference>
<organism evidence="10 11">
    <name type="scientific">Streptomyces triticagri</name>
    <dbReference type="NCBI Taxonomy" id="2293568"/>
    <lineage>
        <taxon>Bacteria</taxon>
        <taxon>Bacillati</taxon>
        <taxon>Actinomycetota</taxon>
        <taxon>Actinomycetes</taxon>
        <taxon>Kitasatosporales</taxon>
        <taxon>Streptomycetaceae</taxon>
        <taxon>Streptomyces</taxon>
    </lineage>
</organism>
<name>A0A372MAF2_9ACTN</name>
<evidence type="ECO:0000313" key="11">
    <source>
        <dbReference type="Proteomes" id="UP000263094"/>
    </source>
</evidence>
<keyword evidence="2 7" id="KW-0813">Transport</keyword>
<dbReference type="AlphaFoldDB" id="A0A372MAF2"/>
<dbReference type="RefSeq" id="WP_128555182.1">
    <property type="nucleotide sequence ID" value="NZ_QUAK01000038.1"/>
</dbReference>
<dbReference type="CDD" id="cd06261">
    <property type="entry name" value="TM_PBP2"/>
    <property type="match status" value="1"/>
</dbReference>
<dbReference type="Gene3D" id="1.10.3720.10">
    <property type="entry name" value="MetI-like"/>
    <property type="match status" value="1"/>
</dbReference>
<evidence type="ECO:0000256" key="2">
    <source>
        <dbReference type="ARBA" id="ARBA00022448"/>
    </source>
</evidence>
<dbReference type="InterPro" id="IPR000515">
    <property type="entry name" value="MetI-like"/>
</dbReference>
<dbReference type="EMBL" id="QUAK01000038">
    <property type="protein sequence ID" value="RFU87267.1"/>
    <property type="molecule type" value="Genomic_DNA"/>
</dbReference>
<accession>A0A372MAF2</accession>
<keyword evidence="5 7" id="KW-1133">Transmembrane helix</keyword>
<dbReference type="GO" id="GO:0005886">
    <property type="term" value="C:plasma membrane"/>
    <property type="evidence" value="ECO:0007669"/>
    <property type="project" value="UniProtKB-SubCell"/>
</dbReference>
<dbReference type="PANTHER" id="PTHR43744">
    <property type="entry name" value="ABC TRANSPORTER PERMEASE PROTEIN MG189-RELATED-RELATED"/>
    <property type="match status" value="1"/>
</dbReference>
<comment type="caution">
    <text evidence="10">The sequence shown here is derived from an EMBL/GenBank/DDBJ whole genome shotgun (WGS) entry which is preliminary data.</text>
</comment>
<dbReference type="Pfam" id="PF00528">
    <property type="entry name" value="BPD_transp_1"/>
    <property type="match status" value="1"/>
</dbReference>
<keyword evidence="4 7" id="KW-0812">Transmembrane</keyword>
<evidence type="ECO:0000256" key="1">
    <source>
        <dbReference type="ARBA" id="ARBA00004651"/>
    </source>
</evidence>
<dbReference type="GO" id="GO:0055085">
    <property type="term" value="P:transmembrane transport"/>
    <property type="evidence" value="ECO:0007669"/>
    <property type="project" value="InterPro"/>
</dbReference>
<dbReference type="InterPro" id="IPR035906">
    <property type="entry name" value="MetI-like_sf"/>
</dbReference>
<feature type="domain" description="ABC transmembrane type-1" evidence="9">
    <location>
        <begin position="97"/>
        <end position="286"/>
    </location>
</feature>
<keyword evidence="11" id="KW-1185">Reference proteome</keyword>
<dbReference type="Proteomes" id="UP000263094">
    <property type="component" value="Unassembled WGS sequence"/>
</dbReference>